<keyword evidence="8" id="KW-0492">Microsome</keyword>
<dbReference type="CDD" id="cd11056">
    <property type="entry name" value="CYP6-like"/>
    <property type="match status" value="1"/>
</dbReference>
<evidence type="ECO:0000256" key="1">
    <source>
        <dbReference type="ARBA" id="ARBA00001971"/>
    </source>
</evidence>
<dbReference type="Pfam" id="PF00067">
    <property type="entry name" value="p450"/>
    <property type="match status" value="1"/>
</dbReference>
<dbReference type="STRING" id="35570.A0A1I8PGX9"/>
<keyword evidence="15" id="KW-0812">Transmembrane</keyword>
<accession>A0A1I8PGX9</accession>
<dbReference type="Proteomes" id="UP000095300">
    <property type="component" value="Unassembled WGS sequence"/>
</dbReference>
<evidence type="ECO:0000256" key="11">
    <source>
        <dbReference type="ARBA" id="ARBA00023033"/>
    </source>
</evidence>
<keyword evidence="15" id="KW-1133">Transmembrane helix</keyword>
<feature type="binding site" description="axial binding residue" evidence="13">
    <location>
        <position position="453"/>
    </location>
    <ligand>
        <name>heme</name>
        <dbReference type="ChEBI" id="CHEBI:30413"/>
    </ligand>
    <ligandPart>
        <name>Fe</name>
        <dbReference type="ChEBI" id="CHEBI:18248"/>
    </ligandPart>
</feature>
<evidence type="ECO:0000313" key="16">
    <source>
        <dbReference type="EnsemblMetazoa" id="SCAU007913-PA"/>
    </source>
</evidence>
<dbReference type="GO" id="GO:0020037">
    <property type="term" value="F:heme binding"/>
    <property type="evidence" value="ECO:0007669"/>
    <property type="project" value="InterPro"/>
</dbReference>
<dbReference type="OrthoDB" id="2789670at2759"/>
<dbReference type="GO" id="GO:0004497">
    <property type="term" value="F:monooxygenase activity"/>
    <property type="evidence" value="ECO:0007669"/>
    <property type="project" value="UniProtKB-KW"/>
</dbReference>
<dbReference type="GO" id="GO:0005506">
    <property type="term" value="F:iron ion binding"/>
    <property type="evidence" value="ECO:0007669"/>
    <property type="project" value="InterPro"/>
</dbReference>
<keyword evidence="6 13" id="KW-0479">Metal-binding</keyword>
<dbReference type="Gene3D" id="1.10.630.10">
    <property type="entry name" value="Cytochrome P450"/>
    <property type="match status" value="1"/>
</dbReference>
<dbReference type="KEGG" id="scac:106085925"/>
<protein>
    <recommendedName>
        <fullName evidence="18">Cytochrome P450</fullName>
    </recommendedName>
</protein>
<comment type="cofactor">
    <cofactor evidence="1 13">
        <name>heme</name>
        <dbReference type="ChEBI" id="CHEBI:30413"/>
    </cofactor>
</comment>
<keyword evidence="12 15" id="KW-0472">Membrane</keyword>
<keyword evidence="11 14" id="KW-0503">Monooxygenase</keyword>
<evidence type="ECO:0000256" key="9">
    <source>
        <dbReference type="ARBA" id="ARBA00023002"/>
    </source>
</evidence>
<keyword evidence="5 13" id="KW-0349">Heme</keyword>
<evidence type="ECO:0008006" key="18">
    <source>
        <dbReference type="Google" id="ProtNLM"/>
    </source>
</evidence>
<name>A0A1I8PGX9_STOCA</name>
<evidence type="ECO:0000256" key="4">
    <source>
        <dbReference type="ARBA" id="ARBA00010617"/>
    </source>
</evidence>
<dbReference type="PANTHER" id="PTHR24292">
    <property type="entry name" value="CYTOCHROME P450"/>
    <property type="match status" value="1"/>
</dbReference>
<dbReference type="SUPFAM" id="SSF48264">
    <property type="entry name" value="Cytochrome P450"/>
    <property type="match status" value="1"/>
</dbReference>
<keyword evidence="7" id="KW-0256">Endoplasmic reticulum</keyword>
<dbReference type="GO" id="GO:0005789">
    <property type="term" value="C:endoplasmic reticulum membrane"/>
    <property type="evidence" value="ECO:0007669"/>
    <property type="project" value="UniProtKB-SubCell"/>
</dbReference>
<dbReference type="InterPro" id="IPR017972">
    <property type="entry name" value="Cyt_P450_CS"/>
</dbReference>
<dbReference type="PRINTS" id="PR00385">
    <property type="entry name" value="P450"/>
</dbReference>
<keyword evidence="17" id="KW-1185">Reference proteome</keyword>
<sequence>MFLYLIIFVCTAIVLYFKWCYSYWQNRGFPYVKAKTPYGALDSVIRTWKQSVGIAMYDIYAATPQHKMVGIYLLNRPALMVRDAHLARNILTRDFNSFHDRGIYVDEIHDPMSGGLYFLKGQQWKSMRSKLAPSFTSGKLRGMFGLIDEVSHRMVDYMKTTLPEDGTYKTVEAKHVFVTYGIDIIASSIFGLDVNSFKDNQNEFFALSKNVNENSYRGKLRITCQYMYPSLEKFFQRLGWREPAPEYMKKLVRRTIEHRDKHNIVRKDMLQLLLQLRNTGKINDDNDLEWAAKKTKDDLAAISMELIAAQLFIFYVAGFETSSATIAFTLYELSQYPELLQKAQEDVKQAYEKHGSLSYDAITDMKFLDLCFMETARKYPGLPVLNRECTEDYTIPDTDLVIKKGTPIIISLFGIHRDEKYFPNALGYDPERYLNKNYEEAAFMPFGEGPRHCIAQRMGRLIVKVALAHVLTNFNIKINENPVEIEFDNFGIPIMPKGGVPLLLSRKTETMKI</sequence>
<evidence type="ECO:0000256" key="7">
    <source>
        <dbReference type="ARBA" id="ARBA00022824"/>
    </source>
</evidence>
<evidence type="ECO:0000256" key="12">
    <source>
        <dbReference type="ARBA" id="ARBA00023136"/>
    </source>
</evidence>
<evidence type="ECO:0000256" key="8">
    <source>
        <dbReference type="ARBA" id="ARBA00022848"/>
    </source>
</evidence>
<evidence type="ECO:0000313" key="17">
    <source>
        <dbReference type="Proteomes" id="UP000095300"/>
    </source>
</evidence>
<dbReference type="PROSITE" id="PS00086">
    <property type="entry name" value="CYTOCHROME_P450"/>
    <property type="match status" value="1"/>
</dbReference>
<dbReference type="InterPro" id="IPR001128">
    <property type="entry name" value="Cyt_P450"/>
</dbReference>
<comment type="similarity">
    <text evidence="4 14">Belongs to the cytochrome P450 family.</text>
</comment>
<evidence type="ECO:0000256" key="6">
    <source>
        <dbReference type="ARBA" id="ARBA00022723"/>
    </source>
</evidence>
<feature type="transmembrane region" description="Helical" evidence="15">
    <location>
        <begin position="6"/>
        <end position="24"/>
    </location>
</feature>
<reference evidence="16" key="1">
    <citation type="submission" date="2020-05" db="UniProtKB">
        <authorList>
            <consortium name="EnsemblMetazoa"/>
        </authorList>
    </citation>
    <scope>IDENTIFICATION</scope>
    <source>
        <strain evidence="16">USDA</strain>
    </source>
</reference>
<dbReference type="PRINTS" id="PR00463">
    <property type="entry name" value="EP450I"/>
</dbReference>
<dbReference type="VEuPathDB" id="VectorBase:SCAU007913"/>
<keyword evidence="10 13" id="KW-0408">Iron</keyword>
<dbReference type="FunFam" id="1.10.630.10:FF:000042">
    <property type="entry name" value="Cytochrome P450"/>
    <property type="match status" value="1"/>
</dbReference>
<proteinExistence type="inferred from homology"/>
<dbReference type="InterPro" id="IPR036396">
    <property type="entry name" value="Cyt_P450_sf"/>
</dbReference>
<comment type="subcellular location">
    <subcellularLocation>
        <location evidence="3">Endoplasmic reticulum membrane</location>
        <topology evidence="3">Peripheral membrane protein</topology>
    </subcellularLocation>
    <subcellularLocation>
        <location evidence="2">Microsome membrane</location>
        <topology evidence="2">Peripheral membrane protein</topology>
    </subcellularLocation>
</comment>
<dbReference type="InterPro" id="IPR050476">
    <property type="entry name" value="Insect_CytP450_Detox"/>
</dbReference>
<organism evidence="16 17">
    <name type="scientific">Stomoxys calcitrans</name>
    <name type="common">Stable fly</name>
    <name type="synonym">Conops calcitrans</name>
    <dbReference type="NCBI Taxonomy" id="35570"/>
    <lineage>
        <taxon>Eukaryota</taxon>
        <taxon>Metazoa</taxon>
        <taxon>Ecdysozoa</taxon>
        <taxon>Arthropoda</taxon>
        <taxon>Hexapoda</taxon>
        <taxon>Insecta</taxon>
        <taxon>Pterygota</taxon>
        <taxon>Neoptera</taxon>
        <taxon>Endopterygota</taxon>
        <taxon>Diptera</taxon>
        <taxon>Brachycera</taxon>
        <taxon>Muscomorpha</taxon>
        <taxon>Muscoidea</taxon>
        <taxon>Muscidae</taxon>
        <taxon>Stomoxys</taxon>
    </lineage>
</organism>
<evidence type="ECO:0000256" key="13">
    <source>
        <dbReference type="PIRSR" id="PIRSR602401-1"/>
    </source>
</evidence>
<dbReference type="GO" id="GO:0016705">
    <property type="term" value="F:oxidoreductase activity, acting on paired donors, with incorporation or reduction of molecular oxygen"/>
    <property type="evidence" value="ECO:0007669"/>
    <property type="project" value="InterPro"/>
</dbReference>
<dbReference type="EnsemblMetazoa" id="SCAU007913-RA">
    <property type="protein sequence ID" value="SCAU007913-PA"/>
    <property type="gene ID" value="SCAU007913"/>
</dbReference>
<evidence type="ECO:0000256" key="2">
    <source>
        <dbReference type="ARBA" id="ARBA00004174"/>
    </source>
</evidence>
<evidence type="ECO:0000256" key="5">
    <source>
        <dbReference type="ARBA" id="ARBA00022617"/>
    </source>
</evidence>
<keyword evidence="9 14" id="KW-0560">Oxidoreductase</keyword>
<evidence type="ECO:0000256" key="14">
    <source>
        <dbReference type="RuleBase" id="RU000461"/>
    </source>
</evidence>
<dbReference type="InterPro" id="IPR002401">
    <property type="entry name" value="Cyt_P450_E_grp-I"/>
</dbReference>
<gene>
    <name evidence="16" type="primary">106085925</name>
</gene>
<evidence type="ECO:0000256" key="10">
    <source>
        <dbReference type="ARBA" id="ARBA00023004"/>
    </source>
</evidence>
<evidence type="ECO:0000256" key="15">
    <source>
        <dbReference type="SAM" id="Phobius"/>
    </source>
</evidence>
<evidence type="ECO:0000256" key="3">
    <source>
        <dbReference type="ARBA" id="ARBA00004406"/>
    </source>
</evidence>
<dbReference type="PANTHER" id="PTHR24292:SF93">
    <property type="entry name" value="CYTOCHROME P450 310A1-RELATED"/>
    <property type="match status" value="1"/>
</dbReference>
<dbReference type="AlphaFoldDB" id="A0A1I8PGX9"/>